<name>A0A8J3AAI4_9ACTN</name>
<dbReference type="InterPro" id="IPR010298">
    <property type="entry name" value="YacP-like"/>
</dbReference>
<keyword evidence="2" id="KW-1185">Reference proteome</keyword>
<dbReference type="EMBL" id="BMHA01000012">
    <property type="protein sequence ID" value="GGI08639.1"/>
    <property type="molecule type" value="Genomic_DNA"/>
</dbReference>
<sequence length="138" mass="14941">MGGMGIRFVDAMNVVGSRPDGWWQDRPAAVRRLADRLRTLAAAAAVDVEVVLVVDGTASEALPEGRHGLLEVRYAGHGGRNAADDLIVALVAAADDIELEVVTADRELADRVRRLGATVTGPRQLWDELDRPGRHRSR</sequence>
<organism evidence="1 2">
    <name type="scientific">Egicoccus halophilus</name>
    <dbReference type="NCBI Taxonomy" id="1670830"/>
    <lineage>
        <taxon>Bacteria</taxon>
        <taxon>Bacillati</taxon>
        <taxon>Actinomycetota</taxon>
        <taxon>Nitriliruptoria</taxon>
        <taxon>Egicoccales</taxon>
        <taxon>Egicoccaceae</taxon>
        <taxon>Egicoccus</taxon>
    </lineage>
</organism>
<proteinExistence type="predicted"/>
<gene>
    <name evidence="1" type="ORF">GCM10011354_30100</name>
</gene>
<comment type="caution">
    <text evidence="1">The sequence shown here is derived from an EMBL/GenBank/DDBJ whole genome shotgun (WGS) entry which is preliminary data.</text>
</comment>
<protein>
    <recommendedName>
        <fullName evidence="3">RNA-binding protein</fullName>
    </recommendedName>
</protein>
<reference evidence="1" key="1">
    <citation type="journal article" date="2014" name="Int. J. Syst. Evol. Microbiol.">
        <title>Complete genome sequence of Corynebacterium casei LMG S-19264T (=DSM 44701T), isolated from a smear-ripened cheese.</title>
        <authorList>
            <consortium name="US DOE Joint Genome Institute (JGI-PGF)"/>
            <person name="Walter F."/>
            <person name="Albersmeier A."/>
            <person name="Kalinowski J."/>
            <person name="Ruckert C."/>
        </authorList>
    </citation>
    <scope>NUCLEOTIDE SEQUENCE</scope>
    <source>
        <strain evidence="1">CGMCC 1.14988</strain>
    </source>
</reference>
<evidence type="ECO:0008006" key="3">
    <source>
        <dbReference type="Google" id="ProtNLM"/>
    </source>
</evidence>
<dbReference type="AlphaFoldDB" id="A0A8J3AAI4"/>
<dbReference type="Proteomes" id="UP000650511">
    <property type="component" value="Unassembled WGS sequence"/>
</dbReference>
<evidence type="ECO:0000313" key="2">
    <source>
        <dbReference type="Proteomes" id="UP000650511"/>
    </source>
</evidence>
<accession>A0A8J3AAI4</accession>
<reference evidence="1" key="2">
    <citation type="submission" date="2020-09" db="EMBL/GenBank/DDBJ databases">
        <authorList>
            <person name="Sun Q."/>
            <person name="Zhou Y."/>
        </authorList>
    </citation>
    <scope>NUCLEOTIDE SEQUENCE</scope>
    <source>
        <strain evidence="1">CGMCC 1.14988</strain>
    </source>
</reference>
<dbReference type="Pfam" id="PF05991">
    <property type="entry name" value="NYN_YacP"/>
    <property type="match status" value="1"/>
</dbReference>
<evidence type="ECO:0000313" key="1">
    <source>
        <dbReference type="EMBL" id="GGI08639.1"/>
    </source>
</evidence>